<feature type="domain" description="GGDEF" evidence="2">
    <location>
        <begin position="97"/>
        <end position="227"/>
    </location>
</feature>
<dbReference type="PANTHER" id="PTHR33121">
    <property type="entry name" value="CYCLIC DI-GMP PHOSPHODIESTERASE PDEF"/>
    <property type="match status" value="1"/>
</dbReference>
<dbReference type="InterPro" id="IPR001633">
    <property type="entry name" value="EAL_dom"/>
</dbReference>
<dbReference type="InterPro" id="IPR050706">
    <property type="entry name" value="Cyclic-di-GMP_PDE-like"/>
</dbReference>
<dbReference type="NCBIfam" id="TIGR00254">
    <property type="entry name" value="GGDEF"/>
    <property type="match status" value="1"/>
</dbReference>
<dbReference type="InterPro" id="IPR035919">
    <property type="entry name" value="EAL_sf"/>
</dbReference>
<dbReference type="CDD" id="cd01948">
    <property type="entry name" value="EAL"/>
    <property type="match status" value="1"/>
</dbReference>
<sequence length="489" mass="54101">MVALTGVAQAVLFSSTDAFADGIWTQLIVMCGTSSCATIFVLGLLHNDLDKYYAQILERQEEAQREARRDELTGFGNRKALIECLSDARSDLPTAEPVSYLGIMDLDHFKNINDTLGHEAGDALLQQVAERIQAVAKSKAKVYRLGGDEFAVTFLSCKLKEVLRICSEIRSRILDEFLIGQTQALVGCSIGIAKTDKRYQESEWLRRADMAMYKAKNGGVGIAFFDKSMELEAKRKTELSLRLTRAFEEKENLSAKYQAIFSTDKRIVAVEALFRWFDPDFGMIATDEAIKIARQNRLLDQISLFVAEKAAATVSEAEDLALCVNVEAIQLLDENFTRQLYACLLENGLDPIRVQLEIGEADFVEYADQLVSPLSRLVEQGFTIAVDNFGSSNASLTHLKKIGVKAVKFDPSILQHARESDNPTVLKAKTNLAKSLDMVVTCKGISDKVDEDLAMSAGCECLQGFYYGRPDAISSFTTHIETINSMAAA</sequence>
<evidence type="ECO:0000259" key="1">
    <source>
        <dbReference type="PROSITE" id="PS50883"/>
    </source>
</evidence>
<dbReference type="Pfam" id="PF00990">
    <property type="entry name" value="GGDEF"/>
    <property type="match status" value="1"/>
</dbReference>
<dbReference type="SUPFAM" id="SSF55073">
    <property type="entry name" value="Nucleotide cyclase"/>
    <property type="match status" value="1"/>
</dbReference>
<dbReference type="Gene3D" id="3.30.70.270">
    <property type="match status" value="1"/>
</dbReference>
<dbReference type="AlphaFoldDB" id="A0A562ULP3"/>
<dbReference type="PROSITE" id="PS50887">
    <property type="entry name" value="GGDEF"/>
    <property type="match status" value="1"/>
</dbReference>
<evidence type="ECO:0000259" key="2">
    <source>
        <dbReference type="PROSITE" id="PS50887"/>
    </source>
</evidence>
<dbReference type="Pfam" id="PF00563">
    <property type="entry name" value="EAL"/>
    <property type="match status" value="1"/>
</dbReference>
<evidence type="ECO:0000313" key="4">
    <source>
        <dbReference type="Proteomes" id="UP000320547"/>
    </source>
</evidence>
<proteinExistence type="predicted"/>
<protein>
    <submittedName>
        <fullName evidence="3">Diguanylate cyclase (GGDEF)-like protein</fullName>
    </submittedName>
</protein>
<dbReference type="PANTHER" id="PTHR33121:SF79">
    <property type="entry name" value="CYCLIC DI-GMP PHOSPHODIESTERASE PDED-RELATED"/>
    <property type="match status" value="1"/>
</dbReference>
<dbReference type="SUPFAM" id="SSF141868">
    <property type="entry name" value="EAL domain-like"/>
    <property type="match status" value="1"/>
</dbReference>
<organism evidence="3 4">
    <name type="scientific">Altererythrobacter ishigakiensis</name>
    <dbReference type="NCBI Taxonomy" id="476157"/>
    <lineage>
        <taxon>Bacteria</taxon>
        <taxon>Pseudomonadati</taxon>
        <taxon>Pseudomonadota</taxon>
        <taxon>Alphaproteobacteria</taxon>
        <taxon>Sphingomonadales</taxon>
        <taxon>Erythrobacteraceae</taxon>
        <taxon>Altererythrobacter</taxon>
    </lineage>
</organism>
<dbReference type="CDD" id="cd01949">
    <property type="entry name" value="GGDEF"/>
    <property type="match status" value="1"/>
</dbReference>
<dbReference type="EMBL" id="VLLK01000002">
    <property type="protein sequence ID" value="TWJ06543.1"/>
    <property type="molecule type" value="Genomic_DNA"/>
</dbReference>
<dbReference type="SMART" id="SM00052">
    <property type="entry name" value="EAL"/>
    <property type="match status" value="1"/>
</dbReference>
<dbReference type="Proteomes" id="UP000320547">
    <property type="component" value="Unassembled WGS sequence"/>
</dbReference>
<dbReference type="Gene3D" id="3.20.20.450">
    <property type="entry name" value="EAL domain"/>
    <property type="match status" value="1"/>
</dbReference>
<dbReference type="InterPro" id="IPR043128">
    <property type="entry name" value="Rev_trsase/Diguanyl_cyclase"/>
</dbReference>
<feature type="domain" description="EAL" evidence="1">
    <location>
        <begin position="236"/>
        <end position="484"/>
    </location>
</feature>
<reference evidence="3 4" key="1">
    <citation type="submission" date="2019-07" db="EMBL/GenBank/DDBJ databases">
        <title>Genomic Encyclopedia of Archaeal and Bacterial Type Strains, Phase II (KMG-II): from individual species to whole genera.</title>
        <authorList>
            <person name="Goeker M."/>
        </authorList>
    </citation>
    <scope>NUCLEOTIDE SEQUENCE [LARGE SCALE GENOMIC DNA]</scope>
    <source>
        <strain evidence="3 4">ATCC BAA-2084</strain>
    </source>
</reference>
<dbReference type="InterPro" id="IPR000160">
    <property type="entry name" value="GGDEF_dom"/>
</dbReference>
<dbReference type="PROSITE" id="PS50883">
    <property type="entry name" value="EAL"/>
    <property type="match status" value="1"/>
</dbReference>
<dbReference type="GO" id="GO:0071111">
    <property type="term" value="F:cyclic-guanylate-specific phosphodiesterase activity"/>
    <property type="evidence" value="ECO:0007669"/>
    <property type="project" value="InterPro"/>
</dbReference>
<dbReference type="InterPro" id="IPR029787">
    <property type="entry name" value="Nucleotide_cyclase"/>
</dbReference>
<accession>A0A562ULP3</accession>
<dbReference type="STRING" id="476157.GCA_001663155_00753"/>
<comment type="caution">
    <text evidence="3">The sequence shown here is derived from an EMBL/GenBank/DDBJ whole genome shotgun (WGS) entry which is preliminary data.</text>
</comment>
<name>A0A562ULP3_9SPHN</name>
<keyword evidence="4" id="KW-1185">Reference proteome</keyword>
<gene>
    <name evidence="3" type="ORF">JN10_2077</name>
</gene>
<evidence type="ECO:0000313" key="3">
    <source>
        <dbReference type="EMBL" id="TWJ06543.1"/>
    </source>
</evidence>
<dbReference type="SMART" id="SM00267">
    <property type="entry name" value="GGDEF"/>
    <property type="match status" value="1"/>
</dbReference>